<dbReference type="InterPro" id="IPR007492">
    <property type="entry name" value="LytTR_DNA-bd_dom"/>
</dbReference>
<dbReference type="EMBL" id="QLLL01000014">
    <property type="protein sequence ID" value="RAI97723.1"/>
    <property type="molecule type" value="Genomic_DNA"/>
</dbReference>
<keyword evidence="1" id="KW-0597">Phosphoprotein</keyword>
<dbReference type="SMART" id="SM00850">
    <property type="entry name" value="LytTR"/>
    <property type="match status" value="1"/>
</dbReference>
<evidence type="ECO:0000259" key="2">
    <source>
        <dbReference type="PROSITE" id="PS50110"/>
    </source>
</evidence>
<organism evidence="4 5">
    <name type="scientific">Chitinophaga skermanii</name>
    <dbReference type="NCBI Taxonomy" id="331697"/>
    <lineage>
        <taxon>Bacteria</taxon>
        <taxon>Pseudomonadati</taxon>
        <taxon>Bacteroidota</taxon>
        <taxon>Chitinophagia</taxon>
        <taxon>Chitinophagales</taxon>
        <taxon>Chitinophagaceae</taxon>
        <taxon>Chitinophaga</taxon>
    </lineage>
</organism>
<dbReference type="Gene3D" id="3.40.50.2300">
    <property type="match status" value="1"/>
</dbReference>
<dbReference type="PROSITE" id="PS50930">
    <property type="entry name" value="HTH_LYTTR"/>
    <property type="match status" value="1"/>
</dbReference>
<dbReference type="Gene3D" id="2.40.50.1020">
    <property type="entry name" value="LytTr DNA-binding domain"/>
    <property type="match status" value="1"/>
</dbReference>
<dbReference type="InterPro" id="IPR011006">
    <property type="entry name" value="CheY-like_superfamily"/>
</dbReference>
<dbReference type="Pfam" id="PF04397">
    <property type="entry name" value="LytTR"/>
    <property type="match status" value="1"/>
</dbReference>
<evidence type="ECO:0000256" key="1">
    <source>
        <dbReference type="PROSITE-ProRule" id="PRU00169"/>
    </source>
</evidence>
<dbReference type="SUPFAM" id="SSF52172">
    <property type="entry name" value="CheY-like"/>
    <property type="match status" value="1"/>
</dbReference>
<dbReference type="PANTHER" id="PTHR37299:SF1">
    <property type="entry name" value="STAGE 0 SPORULATION PROTEIN A HOMOLOG"/>
    <property type="match status" value="1"/>
</dbReference>
<dbReference type="PANTHER" id="PTHR37299">
    <property type="entry name" value="TRANSCRIPTIONAL REGULATOR-RELATED"/>
    <property type="match status" value="1"/>
</dbReference>
<accession>A0A327Q116</accession>
<protein>
    <submittedName>
        <fullName evidence="4">LytTR family two component transcriptional regulator</fullName>
    </submittedName>
</protein>
<gene>
    <name evidence="4" type="ORF">LX64_05027</name>
</gene>
<evidence type="ECO:0000259" key="3">
    <source>
        <dbReference type="PROSITE" id="PS50930"/>
    </source>
</evidence>
<proteinExistence type="predicted"/>
<dbReference type="InterPro" id="IPR001789">
    <property type="entry name" value="Sig_transdc_resp-reg_receiver"/>
</dbReference>
<evidence type="ECO:0000313" key="5">
    <source>
        <dbReference type="Proteomes" id="UP000249547"/>
    </source>
</evidence>
<dbReference type="InterPro" id="IPR046947">
    <property type="entry name" value="LytR-like"/>
</dbReference>
<feature type="domain" description="Response regulatory" evidence="2">
    <location>
        <begin position="7"/>
        <end position="116"/>
    </location>
</feature>
<dbReference type="GO" id="GO:0003677">
    <property type="term" value="F:DNA binding"/>
    <property type="evidence" value="ECO:0007669"/>
    <property type="project" value="InterPro"/>
</dbReference>
<dbReference type="RefSeq" id="WP_111600400.1">
    <property type="nucleotide sequence ID" value="NZ_QLLL01000014.1"/>
</dbReference>
<dbReference type="AlphaFoldDB" id="A0A327Q116"/>
<dbReference type="Proteomes" id="UP000249547">
    <property type="component" value="Unassembled WGS sequence"/>
</dbReference>
<evidence type="ECO:0000313" key="4">
    <source>
        <dbReference type="EMBL" id="RAI97723.1"/>
    </source>
</evidence>
<feature type="domain" description="HTH LytTR-type" evidence="3">
    <location>
        <begin position="148"/>
        <end position="234"/>
    </location>
</feature>
<dbReference type="OrthoDB" id="1646880at2"/>
<reference evidence="4 5" key="1">
    <citation type="submission" date="2018-06" db="EMBL/GenBank/DDBJ databases">
        <title>Genomic Encyclopedia of Archaeal and Bacterial Type Strains, Phase II (KMG-II): from individual species to whole genera.</title>
        <authorList>
            <person name="Goeker M."/>
        </authorList>
    </citation>
    <scope>NUCLEOTIDE SEQUENCE [LARGE SCALE GENOMIC DNA]</scope>
    <source>
        <strain evidence="4 5">DSM 23857</strain>
    </source>
</reference>
<feature type="modified residue" description="4-aspartylphosphate" evidence="1">
    <location>
        <position position="56"/>
    </location>
</feature>
<sequence length="234" mass="26453">MAPSTIRCIVIDDEPDAVENIATHIERYAALELVGMYTDPVMAIAQLKHADLVFIDIEMPKLKGTDFIAEAHNQTKFIIVSAHQQYAFDGFELNVIDFLLKPVFPKRFHVAATKAIQHIAQARANTVAHTLKSGCFVRSVEEKVQKWINFEEISYIESVGKQSILHTSTETMLVTSMIREFEAQLPTDHFQRIHRSFIVSLAKIEKVIPGFVILSKAVIPIGPQYKSKLFHHGK</sequence>
<name>A0A327Q116_9BACT</name>
<dbReference type="SMART" id="SM00448">
    <property type="entry name" value="REC"/>
    <property type="match status" value="1"/>
</dbReference>
<dbReference type="Pfam" id="PF00072">
    <property type="entry name" value="Response_reg"/>
    <property type="match status" value="1"/>
</dbReference>
<keyword evidence="5" id="KW-1185">Reference proteome</keyword>
<dbReference type="GO" id="GO:0000156">
    <property type="term" value="F:phosphorelay response regulator activity"/>
    <property type="evidence" value="ECO:0007669"/>
    <property type="project" value="InterPro"/>
</dbReference>
<comment type="caution">
    <text evidence="4">The sequence shown here is derived from an EMBL/GenBank/DDBJ whole genome shotgun (WGS) entry which is preliminary data.</text>
</comment>
<dbReference type="PROSITE" id="PS50110">
    <property type="entry name" value="RESPONSE_REGULATORY"/>
    <property type="match status" value="1"/>
</dbReference>